<keyword evidence="1" id="KW-0560">Oxidoreductase</keyword>
<evidence type="ECO:0000256" key="1">
    <source>
        <dbReference type="RuleBase" id="RU363097"/>
    </source>
</evidence>
<name>A0AAN7R7S3_TRANT</name>
<comment type="catalytic activity">
    <reaction evidence="1">
        <text>a long-chain fatty acyl-CoA + 2 NADPH + 2 H(+) = a long-chain primary fatty alcohol + 2 NADP(+) + CoA</text>
        <dbReference type="Rhea" id="RHEA:52716"/>
        <dbReference type="ChEBI" id="CHEBI:15378"/>
        <dbReference type="ChEBI" id="CHEBI:57287"/>
        <dbReference type="ChEBI" id="CHEBI:57783"/>
        <dbReference type="ChEBI" id="CHEBI:58349"/>
        <dbReference type="ChEBI" id="CHEBI:77396"/>
        <dbReference type="ChEBI" id="CHEBI:83139"/>
        <dbReference type="EC" id="1.2.1.84"/>
    </reaction>
</comment>
<dbReference type="EMBL" id="JAXQNO010000010">
    <property type="protein sequence ID" value="KAK4790501.1"/>
    <property type="molecule type" value="Genomic_DNA"/>
</dbReference>
<evidence type="ECO:0000313" key="3">
    <source>
        <dbReference type="EMBL" id="KAK4790501.1"/>
    </source>
</evidence>
<sequence>MIDPLLLYYGKGVLPCQFTDPHAPVDIVPVDIVVNTMVAVMAKHGNRPDLELNLYHAS</sequence>
<dbReference type="GO" id="GO:0080019">
    <property type="term" value="F:alcohol-forming very long-chain fatty acyl-CoA reductase activity"/>
    <property type="evidence" value="ECO:0007669"/>
    <property type="project" value="InterPro"/>
</dbReference>
<keyword evidence="1" id="KW-0521">NADP</keyword>
<gene>
    <name evidence="3" type="ORF">SAY86_017805</name>
</gene>
<keyword evidence="4" id="KW-1185">Reference proteome</keyword>
<protein>
    <recommendedName>
        <fullName evidence="1">Fatty acyl-CoA reductase</fullName>
        <ecNumber evidence="1">1.2.1.84</ecNumber>
    </recommendedName>
</protein>
<dbReference type="EC" id="1.2.1.84" evidence="1"/>
<dbReference type="Proteomes" id="UP001346149">
    <property type="component" value="Unassembled WGS sequence"/>
</dbReference>
<dbReference type="AlphaFoldDB" id="A0AAN7R7S3"/>
<dbReference type="InterPro" id="IPR026055">
    <property type="entry name" value="FAR"/>
</dbReference>
<dbReference type="PANTHER" id="PTHR11011:SF95">
    <property type="entry name" value="FATTY ACYL-COA REDUCTASE"/>
    <property type="match status" value="1"/>
</dbReference>
<proteinExistence type="inferred from homology"/>
<dbReference type="GO" id="GO:0102965">
    <property type="term" value="F:alcohol-forming long-chain fatty acyl-CoA reductase activity"/>
    <property type="evidence" value="ECO:0007669"/>
    <property type="project" value="UniProtKB-EC"/>
</dbReference>
<comment type="similarity">
    <text evidence="1">Belongs to the fatty acyl-CoA reductase family.</text>
</comment>
<keyword evidence="1" id="KW-0443">Lipid metabolism</keyword>
<comment type="caution">
    <text evidence="3">The sequence shown here is derived from an EMBL/GenBank/DDBJ whole genome shotgun (WGS) entry which is preliminary data.</text>
</comment>
<feature type="domain" description="Thioester reductase (TE)" evidence="2">
    <location>
        <begin position="2"/>
        <end position="37"/>
    </location>
</feature>
<dbReference type="PANTHER" id="PTHR11011">
    <property type="entry name" value="MALE STERILITY PROTEIN 2-RELATED"/>
    <property type="match status" value="1"/>
</dbReference>
<evidence type="ECO:0000259" key="2">
    <source>
        <dbReference type="Pfam" id="PF07993"/>
    </source>
</evidence>
<comment type="function">
    <text evidence="1">Catalyzes the reduction of fatty acyl-CoA to fatty alcohols.</text>
</comment>
<organism evidence="3 4">
    <name type="scientific">Trapa natans</name>
    <name type="common">Water chestnut</name>
    <dbReference type="NCBI Taxonomy" id="22666"/>
    <lineage>
        <taxon>Eukaryota</taxon>
        <taxon>Viridiplantae</taxon>
        <taxon>Streptophyta</taxon>
        <taxon>Embryophyta</taxon>
        <taxon>Tracheophyta</taxon>
        <taxon>Spermatophyta</taxon>
        <taxon>Magnoliopsida</taxon>
        <taxon>eudicotyledons</taxon>
        <taxon>Gunneridae</taxon>
        <taxon>Pentapetalae</taxon>
        <taxon>rosids</taxon>
        <taxon>malvids</taxon>
        <taxon>Myrtales</taxon>
        <taxon>Lythraceae</taxon>
        <taxon>Trapa</taxon>
    </lineage>
</organism>
<reference evidence="3 4" key="1">
    <citation type="journal article" date="2023" name="Hortic Res">
        <title>Pangenome of water caltrop reveals structural variations and asymmetric subgenome divergence after allopolyploidization.</title>
        <authorList>
            <person name="Zhang X."/>
            <person name="Chen Y."/>
            <person name="Wang L."/>
            <person name="Yuan Y."/>
            <person name="Fang M."/>
            <person name="Shi L."/>
            <person name="Lu R."/>
            <person name="Comes H.P."/>
            <person name="Ma Y."/>
            <person name="Chen Y."/>
            <person name="Huang G."/>
            <person name="Zhou Y."/>
            <person name="Zheng Z."/>
            <person name="Qiu Y."/>
        </authorList>
    </citation>
    <scope>NUCLEOTIDE SEQUENCE [LARGE SCALE GENOMIC DNA]</scope>
    <source>
        <strain evidence="3">F231</strain>
    </source>
</reference>
<dbReference type="GO" id="GO:0035336">
    <property type="term" value="P:long-chain fatty-acyl-CoA metabolic process"/>
    <property type="evidence" value="ECO:0007669"/>
    <property type="project" value="TreeGrafter"/>
</dbReference>
<dbReference type="InterPro" id="IPR013120">
    <property type="entry name" value="FAR_NAD-bd"/>
</dbReference>
<accession>A0AAN7R7S3</accession>
<dbReference type="GO" id="GO:0010345">
    <property type="term" value="P:suberin biosynthetic process"/>
    <property type="evidence" value="ECO:0007669"/>
    <property type="project" value="TreeGrafter"/>
</dbReference>
<evidence type="ECO:0000313" key="4">
    <source>
        <dbReference type="Proteomes" id="UP001346149"/>
    </source>
</evidence>
<dbReference type="Pfam" id="PF07993">
    <property type="entry name" value="NAD_binding_4"/>
    <property type="match status" value="1"/>
</dbReference>
<dbReference type="Gene3D" id="3.40.50.720">
    <property type="entry name" value="NAD(P)-binding Rossmann-like Domain"/>
    <property type="match status" value="1"/>
</dbReference>
<keyword evidence="1" id="KW-0444">Lipid biosynthesis</keyword>